<proteinExistence type="predicted"/>
<reference evidence="1 2" key="1">
    <citation type="submission" date="2022-05" db="EMBL/GenBank/DDBJ databases">
        <authorList>
            <consortium name="Genoscope - CEA"/>
            <person name="William W."/>
        </authorList>
    </citation>
    <scope>NUCLEOTIDE SEQUENCE [LARGE SCALE GENOMIC DNA]</scope>
</reference>
<evidence type="ECO:0000313" key="1">
    <source>
        <dbReference type="EMBL" id="CAH3043052.1"/>
    </source>
</evidence>
<evidence type="ECO:0008006" key="3">
    <source>
        <dbReference type="Google" id="ProtNLM"/>
    </source>
</evidence>
<dbReference type="SUPFAM" id="SSF53335">
    <property type="entry name" value="S-adenosyl-L-methionine-dependent methyltransferases"/>
    <property type="match status" value="1"/>
</dbReference>
<name>A0ABN8N8V0_9CNID</name>
<organism evidence="1 2">
    <name type="scientific">Porites evermanni</name>
    <dbReference type="NCBI Taxonomy" id="104178"/>
    <lineage>
        <taxon>Eukaryota</taxon>
        <taxon>Metazoa</taxon>
        <taxon>Cnidaria</taxon>
        <taxon>Anthozoa</taxon>
        <taxon>Hexacorallia</taxon>
        <taxon>Scleractinia</taxon>
        <taxon>Fungiina</taxon>
        <taxon>Poritidae</taxon>
        <taxon>Porites</taxon>
    </lineage>
</organism>
<dbReference type="Gene3D" id="3.40.50.150">
    <property type="entry name" value="Vaccinia Virus protein VP39"/>
    <property type="match status" value="1"/>
</dbReference>
<evidence type="ECO:0000313" key="2">
    <source>
        <dbReference type="Proteomes" id="UP001159427"/>
    </source>
</evidence>
<accession>A0ABN8N8V0</accession>
<sequence>MAAVIPKKDHFVATSKAFRSISEVEKTMSSFVGETTAEVIANMFKDGGKIRPSLLRVLGVGTGNGRHDIRVLTIASSALGSSKIHATIVEPNVELMAGYRSLVSPLPQALEGKVTFDWHEKTLAKFMESCHRIEQFDLIHFVASLYYMDAEQALRNCYERLASGGAIFCTVGPEEAFFPKLSRKLKGKINLGSIHKFYTEVDLISISERNNWKYKQLHKTSYDADITSCFDHSSTKGGLILDFLTHCQDFRGTADETFYKDVMTFLEEQSITDDSGKKLIKPEITALVIYK</sequence>
<gene>
    <name evidence="1" type="ORF">PEVE_00040551</name>
</gene>
<keyword evidence="2" id="KW-1185">Reference proteome</keyword>
<dbReference type="EMBL" id="CALNXI010000742">
    <property type="protein sequence ID" value="CAH3043052.1"/>
    <property type="molecule type" value="Genomic_DNA"/>
</dbReference>
<comment type="caution">
    <text evidence="1">The sequence shown here is derived from an EMBL/GenBank/DDBJ whole genome shotgun (WGS) entry which is preliminary data.</text>
</comment>
<dbReference type="InterPro" id="IPR029063">
    <property type="entry name" value="SAM-dependent_MTases_sf"/>
</dbReference>
<protein>
    <recommendedName>
        <fullName evidence="3">Histamine N-methyltransferase</fullName>
    </recommendedName>
</protein>
<dbReference type="Proteomes" id="UP001159427">
    <property type="component" value="Unassembled WGS sequence"/>
</dbReference>